<evidence type="ECO:0000256" key="1">
    <source>
        <dbReference type="ARBA" id="ARBA00022679"/>
    </source>
</evidence>
<feature type="compositionally biased region" description="Gly residues" evidence="6">
    <location>
        <begin position="419"/>
        <end position="432"/>
    </location>
</feature>
<keyword evidence="4 5" id="KW-0067">ATP-binding</keyword>
<feature type="region of interest" description="Disordered" evidence="6">
    <location>
        <begin position="412"/>
        <end position="451"/>
    </location>
</feature>
<dbReference type="SUPFAM" id="SSF56112">
    <property type="entry name" value="Protein kinase-like (PK-like)"/>
    <property type="match status" value="1"/>
</dbReference>
<feature type="domain" description="Protein kinase" evidence="8">
    <location>
        <begin position="39"/>
        <end position="310"/>
    </location>
</feature>
<dbReference type="InterPro" id="IPR036365">
    <property type="entry name" value="PGBD-like_sf"/>
</dbReference>
<feature type="compositionally biased region" description="Low complexity" evidence="6">
    <location>
        <begin position="571"/>
        <end position="589"/>
    </location>
</feature>
<dbReference type="PROSITE" id="PS00108">
    <property type="entry name" value="PROTEIN_KINASE_ST"/>
    <property type="match status" value="1"/>
</dbReference>
<feature type="compositionally biased region" description="Low complexity" evidence="6">
    <location>
        <begin position="546"/>
        <end position="563"/>
    </location>
</feature>
<dbReference type="Gene3D" id="1.10.101.10">
    <property type="entry name" value="PGBD-like superfamily/PGBD"/>
    <property type="match status" value="1"/>
</dbReference>
<feature type="region of interest" description="Disordered" evidence="6">
    <location>
        <begin position="486"/>
        <end position="589"/>
    </location>
</feature>
<dbReference type="PANTHER" id="PTHR43289:SF34">
    <property type="entry name" value="SERINE_THREONINE-PROTEIN KINASE YBDM-RELATED"/>
    <property type="match status" value="1"/>
</dbReference>
<keyword evidence="7" id="KW-1133">Transmembrane helix</keyword>
<feature type="region of interest" description="Disordered" evidence="6">
    <location>
        <begin position="289"/>
        <end position="309"/>
    </location>
</feature>
<protein>
    <submittedName>
        <fullName evidence="9">Protein kinase</fullName>
    </submittedName>
</protein>
<dbReference type="RefSeq" id="WP_052145826.1">
    <property type="nucleotide sequence ID" value="NZ_JAVRFJ010000021.1"/>
</dbReference>
<dbReference type="CDD" id="cd14014">
    <property type="entry name" value="STKc_PknB_like"/>
    <property type="match status" value="1"/>
</dbReference>
<evidence type="ECO:0000256" key="6">
    <source>
        <dbReference type="SAM" id="MobiDB-lite"/>
    </source>
</evidence>
<dbReference type="InterPro" id="IPR036366">
    <property type="entry name" value="PGBDSf"/>
</dbReference>
<feature type="compositionally biased region" description="Low complexity" evidence="6">
    <location>
        <begin position="487"/>
        <end position="518"/>
    </location>
</feature>
<feature type="compositionally biased region" description="Pro residues" evidence="6">
    <location>
        <begin position="1"/>
        <end position="12"/>
    </location>
</feature>
<evidence type="ECO:0000256" key="5">
    <source>
        <dbReference type="PROSITE-ProRule" id="PRU10141"/>
    </source>
</evidence>
<evidence type="ECO:0000256" key="7">
    <source>
        <dbReference type="SAM" id="Phobius"/>
    </source>
</evidence>
<keyword evidence="10" id="KW-1185">Reference proteome</keyword>
<dbReference type="PANTHER" id="PTHR43289">
    <property type="entry name" value="MITOGEN-ACTIVATED PROTEIN KINASE KINASE KINASE 20-RELATED"/>
    <property type="match status" value="1"/>
</dbReference>
<feature type="compositionally biased region" description="Low complexity" evidence="6">
    <location>
        <begin position="355"/>
        <end position="368"/>
    </location>
</feature>
<gene>
    <name evidence="9" type="ORF">RM704_23720</name>
</gene>
<dbReference type="InterPro" id="IPR008271">
    <property type="entry name" value="Ser/Thr_kinase_AS"/>
</dbReference>
<accession>A0ABU2Z4S5</accession>
<feature type="compositionally biased region" description="Basic and acidic residues" evidence="6">
    <location>
        <begin position="519"/>
        <end position="534"/>
    </location>
</feature>
<dbReference type="InterPro" id="IPR011009">
    <property type="entry name" value="Kinase-like_dom_sf"/>
</dbReference>
<keyword evidence="7" id="KW-0812">Transmembrane</keyword>
<comment type="caution">
    <text evidence="9">The sequence shown here is derived from an EMBL/GenBank/DDBJ whole genome shotgun (WGS) entry which is preliminary data.</text>
</comment>
<keyword evidence="7" id="KW-0472">Membrane</keyword>
<organism evidence="9 10">
    <name type="scientific">Streptomyces gottesmaniae</name>
    <dbReference type="NCBI Taxonomy" id="3075518"/>
    <lineage>
        <taxon>Bacteria</taxon>
        <taxon>Bacillati</taxon>
        <taxon>Actinomycetota</taxon>
        <taxon>Actinomycetes</taxon>
        <taxon>Kitasatosporales</taxon>
        <taxon>Streptomycetaceae</taxon>
        <taxon>Streptomyces</taxon>
    </lineage>
</organism>
<keyword evidence="3 9" id="KW-0418">Kinase</keyword>
<evidence type="ECO:0000256" key="2">
    <source>
        <dbReference type="ARBA" id="ARBA00022741"/>
    </source>
</evidence>
<keyword evidence="2 5" id="KW-0547">Nucleotide-binding</keyword>
<dbReference type="InterPro" id="IPR000719">
    <property type="entry name" value="Prot_kinase_dom"/>
</dbReference>
<keyword evidence="1" id="KW-0808">Transferase</keyword>
<sequence length="673" mass="68408">MSDQRPGPPPHSPASGDTALELAGATPLRRSDPARLGPYVPLGLLGSGGMGRVYLARPADDGPGLAAVKVIRPEYAEDTEFRRRFQREAGVHDRIRTPYAPRLLGTGFEPEDEQGRELLWMATEYLPGLNLTDAVRECGTLPPTAVWRLVGELGRALSALAAAEVVHRDLKPSNVLLSADGVHVIDFGISQAVDSSAITTTGSRVGTPAYMSPEYLRDGRCDSASDVFSLAGTLVYAVTGHAPFGDGTGVDVMHRVAFEDPKPALMSELASADPALAALLTACLSKNPADRPAPARLTEAATDTGGGPWPDPLNSRLLARRQSCASLAHTTAQETARLRLPTRRATTPTPPPGFGPATPAGSADASGAPAPPGGHTGTPAGAYGASTPVGMYGAATPAGAYGAPTPGGAYGPHAPLSGPYGGQPTSGGGQPTSGGVQPTSGGVQGPTATSVVPRRRRRPYFVAVAALAMCVVAVGAYFVTRTPVENSASAAPTAGTTTAPDGKAAAPLPGSSDSPSPSAEKDKKKEQGKGKGEGNGESPSVGPSRGTADATPGDTADPTPDTGGSSGGDGDAAATTPAPGPTKTATKPTTPAWISQCTYYSGTELTDRGDEGQRVVQVQCMLQKRGYSVGGSGVDGKFGRDTESAVKQFQTAKGLEVDGQVGPDTWGALRGTT</sequence>
<evidence type="ECO:0000256" key="3">
    <source>
        <dbReference type="ARBA" id="ARBA00022777"/>
    </source>
</evidence>
<dbReference type="PROSITE" id="PS00107">
    <property type="entry name" value="PROTEIN_KINASE_ATP"/>
    <property type="match status" value="1"/>
</dbReference>
<dbReference type="Proteomes" id="UP001180737">
    <property type="component" value="Unassembled WGS sequence"/>
</dbReference>
<evidence type="ECO:0000313" key="10">
    <source>
        <dbReference type="Proteomes" id="UP001180737"/>
    </source>
</evidence>
<feature type="transmembrane region" description="Helical" evidence="7">
    <location>
        <begin position="460"/>
        <end position="479"/>
    </location>
</feature>
<feature type="binding site" evidence="5">
    <location>
        <position position="69"/>
    </location>
    <ligand>
        <name>ATP</name>
        <dbReference type="ChEBI" id="CHEBI:30616"/>
    </ligand>
</feature>
<dbReference type="Pfam" id="PF01471">
    <property type="entry name" value="PG_binding_1"/>
    <property type="match status" value="1"/>
</dbReference>
<name>A0ABU2Z4S5_9ACTN</name>
<evidence type="ECO:0000256" key="4">
    <source>
        <dbReference type="ARBA" id="ARBA00022840"/>
    </source>
</evidence>
<dbReference type="Gene3D" id="3.30.200.20">
    <property type="entry name" value="Phosphorylase Kinase, domain 1"/>
    <property type="match status" value="1"/>
</dbReference>
<evidence type="ECO:0000259" key="8">
    <source>
        <dbReference type="PROSITE" id="PS50011"/>
    </source>
</evidence>
<reference evidence="9" key="1">
    <citation type="submission" date="2024-05" db="EMBL/GenBank/DDBJ databases">
        <title>30 novel species of actinomycetes from the DSMZ collection.</title>
        <authorList>
            <person name="Nouioui I."/>
        </authorList>
    </citation>
    <scope>NUCLEOTIDE SEQUENCE</scope>
    <source>
        <strain evidence="9">DSM 3412</strain>
    </source>
</reference>
<dbReference type="GO" id="GO:0016301">
    <property type="term" value="F:kinase activity"/>
    <property type="evidence" value="ECO:0007669"/>
    <property type="project" value="UniProtKB-KW"/>
</dbReference>
<dbReference type="SUPFAM" id="SSF47090">
    <property type="entry name" value="PGBD-like"/>
    <property type="match status" value="1"/>
</dbReference>
<dbReference type="InterPro" id="IPR002477">
    <property type="entry name" value="Peptidoglycan-bd-like"/>
</dbReference>
<dbReference type="SMART" id="SM00220">
    <property type="entry name" value="S_TKc"/>
    <property type="match status" value="1"/>
</dbReference>
<dbReference type="InterPro" id="IPR017441">
    <property type="entry name" value="Protein_kinase_ATP_BS"/>
</dbReference>
<feature type="region of interest" description="Disordered" evidence="6">
    <location>
        <begin position="1"/>
        <end position="21"/>
    </location>
</feature>
<dbReference type="Pfam" id="PF00069">
    <property type="entry name" value="Pkinase"/>
    <property type="match status" value="1"/>
</dbReference>
<dbReference type="Gene3D" id="1.10.510.10">
    <property type="entry name" value="Transferase(Phosphotransferase) domain 1"/>
    <property type="match status" value="1"/>
</dbReference>
<dbReference type="PROSITE" id="PS50011">
    <property type="entry name" value="PROTEIN_KINASE_DOM"/>
    <property type="match status" value="1"/>
</dbReference>
<dbReference type="EMBL" id="JAVRFJ010000021">
    <property type="protein sequence ID" value="MDT0570437.1"/>
    <property type="molecule type" value="Genomic_DNA"/>
</dbReference>
<feature type="region of interest" description="Disordered" evidence="6">
    <location>
        <begin position="331"/>
        <end position="381"/>
    </location>
</feature>
<evidence type="ECO:0000313" key="9">
    <source>
        <dbReference type="EMBL" id="MDT0570437.1"/>
    </source>
</evidence>
<proteinExistence type="predicted"/>